<gene>
    <name evidence="9" type="ORF">DLAC_10086</name>
</gene>
<evidence type="ECO:0000256" key="3">
    <source>
        <dbReference type="ARBA" id="ARBA00022723"/>
    </source>
</evidence>
<dbReference type="FunFam" id="3.40.390.10:FF:000006">
    <property type="entry name" value="Thimet oligopeptidase 1"/>
    <property type="match status" value="1"/>
</dbReference>
<proteinExistence type="inferred from homology"/>
<dbReference type="GO" id="GO:0004222">
    <property type="term" value="F:metalloendopeptidase activity"/>
    <property type="evidence" value="ECO:0007669"/>
    <property type="project" value="InterPro"/>
</dbReference>
<keyword evidence="10" id="KW-1185">Reference proteome</keyword>
<dbReference type="Gene3D" id="3.40.390.10">
    <property type="entry name" value="Collagenase (Catalytic Domain)"/>
    <property type="match status" value="1"/>
</dbReference>
<dbReference type="Pfam" id="PF01432">
    <property type="entry name" value="Peptidase_M3"/>
    <property type="match status" value="1"/>
</dbReference>
<keyword evidence="4 7" id="KW-0378">Hydrolase</keyword>
<keyword evidence="2 7" id="KW-0645">Protease</keyword>
<reference evidence="9 10" key="1">
    <citation type="submission" date="2015-12" db="EMBL/GenBank/DDBJ databases">
        <title>Dictyostelia acquired genes for synthesis and detection of signals that induce cell-type specialization by lateral gene transfer from prokaryotes.</title>
        <authorList>
            <person name="Gloeckner G."/>
            <person name="Schaap P."/>
        </authorList>
    </citation>
    <scope>NUCLEOTIDE SEQUENCE [LARGE SCALE GENOMIC DNA]</scope>
    <source>
        <strain evidence="9 10">TK</strain>
    </source>
</reference>
<dbReference type="SUPFAM" id="SSF55486">
    <property type="entry name" value="Metalloproteases ('zincins'), catalytic domain"/>
    <property type="match status" value="1"/>
</dbReference>
<dbReference type="OMA" id="RSGAWCS"/>
<comment type="caution">
    <text evidence="9">The sequence shown here is derived from an EMBL/GenBank/DDBJ whole genome shotgun (WGS) entry which is preliminary data.</text>
</comment>
<dbReference type="InParanoid" id="A0A151Z641"/>
<dbReference type="Gene3D" id="1.20.1050.40">
    <property type="entry name" value="Endopeptidase. Chain P, domain 1"/>
    <property type="match status" value="1"/>
</dbReference>
<evidence type="ECO:0000256" key="2">
    <source>
        <dbReference type="ARBA" id="ARBA00022670"/>
    </source>
</evidence>
<evidence type="ECO:0000313" key="9">
    <source>
        <dbReference type="EMBL" id="KYQ89422.1"/>
    </source>
</evidence>
<evidence type="ECO:0000313" key="10">
    <source>
        <dbReference type="Proteomes" id="UP000076078"/>
    </source>
</evidence>
<dbReference type="EMBL" id="LODT01000041">
    <property type="protein sequence ID" value="KYQ89422.1"/>
    <property type="molecule type" value="Genomic_DNA"/>
</dbReference>
<dbReference type="InterPro" id="IPR024079">
    <property type="entry name" value="MetalloPept_cat_dom_sf"/>
</dbReference>
<evidence type="ECO:0000256" key="4">
    <source>
        <dbReference type="ARBA" id="ARBA00022801"/>
    </source>
</evidence>
<evidence type="ECO:0000256" key="5">
    <source>
        <dbReference type="ARBA" id="ARBA00022833"/>
    </source>
</evidence>
<keyword evidence="3 7" id="KW-0479">Metal-binding</keyword>
<dbReference type="InterPro" id="IPR024080">
    <property type="entry name" value="Neurolysin/TOP_N"/>
</dbReference>
<accession>A0A151Z641</accession>
<comment type="cofactor">
    <cofactor evidence="7">
        <name>Zn(2+)</name>
        <dbReference type="ChEBI" id="CHEBI:29105"/>
    </cofactor>
    <text evidence="7">Binds 1 zinc ion.</text>
</comment>
<evidence type="ECO:0000259" key="8">
    <source>
        <dbReference type="Pfam" id="PF01432"/>
    </source>
</evidence>
<keyword evidence="5 7" id="KW-0862">Zinc</keyword>
<dbReference type="GO" id="GO:0006518">
    <property type="term" value="P:peptide metabolic process"/>
    <property type="evidence" value="ECO:0007669"/>
    <property type="project" value="TreeGrafter"/>
</dbReference>
<dbReference type="Proteomes" id="UP000076078">
    <property type="component" value="Unassembled WGS sequence"/>
</dbReference>
<dbReference type="InterPro" id="IPR001567">
    <property type="entry name" value="Pept_M3A_M3B_dom"/>
</dbReference>
<dbReference type="OrthoDB" id="534666at2759"/>
<evidence type="ECO:0000256" key="6">
    <source>
        <dbReference type="ARBA" id="ARBA00023049"/>
    </source>
</evidence>
<name>A0A151Z641_TIELA</name>
<dbReference type="PANTHER" id="PTHR11804:SF84">
    <property type="entry name" value="SACCHAROLYSIN"/>
    <property type="match status" value="1"/>
</dbReference>
<comment type="similarity">
    <text evidence="1 7">Belongs to the peptidase M3 family.</text>
</comment>
<keyword evidence="6 7" id="KW-0482">Metalloprotease</keyword>
<dbReference type="CDD" id="cd06455">
    <property type="entry name" value="M3A_TOP"/>
    <property type="match status" value="1"/>
</dbReference>
<dbReference type="GO" id="GO:0046872">
    <property type="term" value="F:metal ion binding"/>
    <property type="evidence" value="ECO:0007669"/>
    <property type="project" value="UniProtKB-UniRule"/>
</dbReference>
<sequence length="675" mass="77688">MTTVNNEYVKLNFPTKPEEFKERSKKLIEDQNKALEKFLAIPKEQLNFKNAFIEMDRIDAQFSNEESSLTFPSSVHTQEEFRKVSNEVEAELSKYCIETSAREDLYKHYLSAIDQIKSSGEFEKLDSEDKRLIEKTMISFEKNGLQLAPEVREKVKELKKKIADNCTEFSKNIAEDKTKLEFTKEQLDGVPEDVVSGYEKHPEKPNTYLVSLQYPDLFPIMRFCKVAETRRKMFAAKDAKCMEKNTPLLESTLALRYQIANLMGKADHTTNVTQYLMSKSKDNVVKFEDKMVKLLHPHGVVEMEKLLQLKKKDCAERGIEFDGKFNIYDNQFYHQLMLKNDYQVDNNLIKEYFPFEIVLKGIFSVYQELLGMTFHELPCPQQWHEDVKFFRGNDATTGELLGHFYLDLFPREGKFSHAAVFPLQPAFRGSDGRQYPCVGMVCNFPKPSEAQPSLLPHDDVVTFFHEFGHLCHGILTTVKYSRFSGTSVDRDFVECPSQLFENWCWNKDVLSAKLSGHFKDHSKKLPEELIQKLVASKNVNNGLFYLRQLGFSTFDTKIHGTDTSLFTRTAEFVNQNTKEVSLFETLPNTNSAASFGHIMGGYDAQYYSYMWSEVFAADCFAKFDEEGVMNKDLGKKLRDKLLAPGGSADPNVLIRNFLGREINEANFLKSIGLSN</sequence>
<dbReference type="PANTHER" id="PTHR11804">
    <property type="entry name" value="PROTEASE M3 THIMET OLIGOPEPTIDASE-RELATED"/>
    <property type="match status" value="1"/>
</dbReference>
<dbReference type="STRING" id="361077.A0A151Z641"/>
<evidence type="ECO:0000256" key="7">
    <source>
        <dbReference type="RuleBase" id="RU003435"/>
    </source>
</evidence>
<evidence type="ECO:0000256" key="1">
    <source>
        <dbReference type="ARBA" id="ARBA00006040"/>
    </source>
</evidence>
<dbReference type="Gene3D" id="1.10.1370.10">
    <property type="entry name" value="Neurolysin, domain 3"/>
    <property type="match status" value="1"/>
</dbReference>
<organism evidence="9 10">
    <name type="scientific">Tieghemostelium lacteum</name>
    <name type="common">Slime mold</name>
    <name type="synonym">Dictyostelium lacteum</name>
    <dbReference type="NCBI Taxonomy" id="361077"/>
    <lineage>
        <taxon>Eukaryota</taxon>
        <taxon>Amoebozoa</taxon>
        <taxon>Evosea</taxon>
        <taxon>Eumycetozoa</taxon>
        <taxon>Dictyostelia</taxon>
        <taxon>Dictyosteliales</taxon>
        <taxon>Raperosteliaceae</taxon>
        <taxon>Tieghemostelium</taxon>
    </lineage>
</organism>
<dbReference type="GO" id="GO:0006508">
    <property type="term" value="P:proteolysis"/>
    <property type="evidence" value="ECO:0007669"/>
    <property type="project" value="UniProtKB-KW"/>
</dbReference>
<dbReference type="AlphaFoldDB" id="A0A151Z641"/>
<dbReference type="InterPro" id="IPR045090">
    <property type="entry name" value="Pept_M3A_M3B"/>
</dbReference>
<protein>
    <submittedName>
        <fullName evidence="9">Peptidase M3A and M3B domain-containing protein</fullName>
    </submittedName>
</protein>
<dbReference type="FunCoup" id="A0A151Z641">
    <property type="interactions" value="440"/>
</dbReference>
<dbReference type="InterPro" id="IPR024077">
    <property type="entry name" value="Neurolysin/TOP_dom2"/>
</dbReference>
<feature type="domain" description="Peptidase M3A/M3B catalytic" evidence="8">
    <location>
        <begin position="221"/>
        <end position="672"/>
    </location>
</feature>